<dbReference type="RefSeq" id="XP_007875457.1">
    <property type="nucleotide sequence ID" value="XM_007877266.1"/>
</dbReference>
<evidence type="ECO:0000259" key="4">
    <source>
        <dbReference type="PROSITE" id="PS50014"/>
    </source>
</evidence>
<dbReference type="STRING" id="1069680.M7PCL6"/>
<keyword evidence="3" id="KW-0175">Coiled coil</keyword>
<protein>
    <recommendedName>
        <fullName evidence="4">Bromo domain-containing protein</fullName>
    </recommendedName>
</protein>
<feature type="domain" description="Bromo" evidence="4">
    <location>
        <begin position="248"/>
        <end position="318"/>
    </location>
</feature>
<dbReference type="Pfam" id="PF00439">
    <property type="entry name" value="Bromodomain"/>
    <property type="match status" value="1"/>
</dbReference>
<dbReference type="PROSITE" id="PS50014">
    <property type="entry name" value="BROMODOMAIN_2"/>
    <property type="match status" value="1"/>
</dbReference>
<dbReference type="GO" id="GO:0035267">
    <property type="term" value="C:NuA4 histone acetyltransferase complex"/>
    <property type="evidence" value="ECO:0007669"/>
    <property type="project" value="TreeGrafter"/>
</dbReference>
<dbReference type="VEuPathDB" id="FungiDB:PNEG_03374"/>
<sequence length="339" mass="38576">MNDIWNGTSSLLLAQLVLKHGTDFSIIQTHLSQHPLYHQPISSTEDIKAHYELLLKENELKEDETNASKDSLISNASKLCKILYEKRIIELKKEIQREEEAYKKITEEIEEIRCGRWPTSLNISEQTIKSENNVENSTDISSASVVVERKGRHDDIASSLNTENAVPEIGDNVVSVETIPDQGSECQEKIENIKKQNVKKNTRNLVKKEIDIFQTENISENSPKPSASELTSLKRFQSMILPLWMSLSQHKHGTVFMGPVSDKDAPGYSSLIHFPTDMKSIRNKIRDGKITTSKQFHREVLLLFANAIMYNGENSTITQWAKEGFAYSEEMINIGRRNT</sequence>
<dbReference type="HOGENOM" id="CLU_819201_0_0_1"/>
<dbReference type="InterPro" id="IPR001487">
    <property type="entry name" value="Bromodomain"/>
</dbReference>
<dbReference type="Proteomes" id="UP000011958">
    <property type="component" value="Unassembled WGS sequence"/>
</dbReference>
<dbReference type="InterPro" id="IPR036427">
    <property type="entry name" value="Bromodomain-like_sf"/>
</dbReference>
<dbReference type="PANTHER" id="PTHR15398">
    <property type="entry name" value="BROMODOMAIN-CONTAINING PROTEIN 8"/>
    <property type="match status" value="1"/>
</dbReference>
<organism evidence="5 6">
    <name type="scientific">Pneumocystis murina (strain B123)</name>
    <name type="common">Mouse pneumocystis pneumonia agent</name>
    <name type="synonym">Pneumocystis carinii f. sp. muris</name>
    <dbReference type="NCBI Taxonomy" id="1069680"/>
    <lineage>
        <taxon>Eukaryota</taxon>
        <taxon>Fungi</taxon>
        <taxon>Dikarya</taxon>
        <taxon>Ascomycota</taxon>
        <taxon>Taphrinomycotina</taxon>
        <taxon>Pneumocystomycetes</taxon>
        <taxon>Pneumocystaceae</taxon>
        <taxon>Pneumocystis</taxon>
    </lineage>
</organism>
<dbReference type="PRINTS" id="PR00503">
    <property type="entry name" value="BROMODOMAIN"/>
</dbReference>
<keyword evidence="6" id="KW-1185">Reference proteome</keyword>
<dbReference type="GO" id="GO:0006325">
    <property type="term" value="P:chromatin organization"/>
    <property type="evidence" value="ECO:0007669"/>
    <property type="project" value="UniProtKB-ARBA"/>
</dbReference>
<dbReference type="PANTHER" id="PTHR15398:SF4">
    <property type="entry name" value="BROMODOMAIN-CONTAINING PROTEIN 8 ISOFORM X1"/>
    <property type="match status" value="1"/>
</dbReference>
<evidence type="ECO:0000256" key="1">
    <source>
        <dbReference type="ARBA" id="ARBA00023117"/>
    </source>
</evidence>
<dbReference type="EMBL" id="AFWA02000017">
    <property type="protein sequence ID" value="EMR08204.1"/>
    <property type="molecule type" value="Genomic_DNA"/>
</dbReference>
<reference evidence="6" key="1">
    <citation type="journal article" date="2016" name="Nat. Commun.">
        <title>Genome analysis of three Pneumocystis species reveals adaptation mechanisms to life exclusively in mammalian hosts.</title>
        <authorList>
            <person name="Ma L."/>
            <person name="Chen Z."/>
            <person name="Huang D.W."/>
            <person name="Kutty G."/>
            <person name="Ishihara M."/>
            <person name="Wang H."/>
            <person name="Abouelleil A."/>
            <person name="Bishop L."/>
            <person name="Davey E."/>
            <person name="Deng R."/>
            <person name="Deng X."/>
            <person name="Fan L."/>
            <person name="Fantoni G."/>
            <person name="Fitzgerald M."/>
            <person name="Gogineni E."/>
            <person name="Goldberg J.M."/>
            <person name="Handley G."/>
            <person name="Hu X."/>
            <person name="Huber C."/>
            <person name="Jiao X."/>
            <person name="Jones K."/>
            <person name="Levin J.Z."/>
            <person name="Liu Y."/>
            <person name="Macdonald P."/>
            <person name="Melnikov A."/>
            <person name="Raley C."/>
            <person name="Sassi M."/>
            <person name="Sherman B.T."/>
            <person name="Song X."/>
            <person name="Sykes S."/>
            <person name="Tran B."/>
            <person name="Walsh L."/>
            <person name="Xia Y."/>
            <person name="Yang J."/>
            <person name="Young S."/>
            <person name="Zeng Q."/>
            <person name="Zheng X."/>
            <person name="Stephens R."/>
            <person name="Nusbaum C."/>
            <person name="Birren B.W."/>
            <person name="Azadi P."/>
            <person name="Lempicki R.A."/>
            <person name="Cuomo C.A."/>
            <person name="Kovacs J.A."/>
        </authorList>
    </citation>
    <scope>NUCLEOTIDE SEQUENCE [LARGE SCALE GENOMIC DNA]</scope>
    <source>
        <strain evidence="6">B123</strain>
    </source>
</reference>
<evidence type="ECO:0000256" key="2">
    <source>
        <dbReference type="PROSITE-ProRule" id="PRU00035"/>
    </source>
</evidence>
<comment type="caution">
    <text evidence="5">The sequence shown here is derived from an EMBL/GenBank/DDBJ whole genome shotgun (WGS) entry which is preliminary data.</text>
</comment>
<dbReference type="AlphaFoldDB" id="M7PCL6"/>
<dbReference type="Gene3D" id="1.20.920.10">
    <property type="entry name" value="Bromodomain-like"/>
    <property type="match status" value="1"/>
</dbReference>
<dbReference type="SMART" id="SM00297">
    <property type="entry name" value="BROMO"/>
    <property type="match status" value="1"/>
</dbReference>
<dbReference type="OrthoDB" id="21449at2759"/>
<dbReference type="eggNOG" id="KOG1472">
    <property type="taxonomic scope" value="Eukaryota"/>
</dbReference>
<evidence type="ECO:0000313" key="6">
    <source>
        <dbReference type="Proteomes" id="UP000011958"/>
    </source>
</evidence>
<name>M7PCL6_PNEMU</name>
<gene>
    <name evidence="5" type="ORF">PNEG_03374</name>
</gene>
<proteinExistence type="predicted"/>
<evidence type="ECO:0000313" key="5">
    <source>
        <dbReference type="EMBL" id="EMR08204.1"/>
    </source>
</evidence>
<keyword evidence="1 2" id="KW-0103">Bromodomain</keyword>
<dbReference type="OMA" id="ANCKMYN"/>
<feature type="coiled-coil region" evidence="3">
    <location>
        <begin position="81"/>
        <end position="115"/>
    </location>
</feature>
<evidence type="ECO:0000256" key="3">
    <source>
        <dbReference type="SAM" id="Coils"/>
    </source>
</evidence>
<dbReference type="GeneID" id="19897061"/>
<accession>M7PCL6</accession>
<dbReference type="SUPFAM" id="SSF47370">
    <property type="entry name" value="Bromodomain"/>
    <property type="match status" value="1"/>
</dbReference>